<keyword evidence="2" id="KW-1185">Reference proteome</keyword>
<name>A0A448WI45_9PLAT</name>
<comment type="caution">
    <text evidence="1">The sequence shown here is derived from an EMBL/GenBank/DDBJ whole genome shotgun (WGS) entry which is preliminary data.</text>
</comment>
<dbReference type="EMBL" id="CAAALY010014269">
    <property type="protein sequence ID" value="VEL12273.1"/>
    <property type="molecule type" value="Genomic_DNA"/>
</dbReference>
<dbReference type="Proteomes" id="UP000784294">
    <property type="component" value="Unassembled WGS sequence"/>
</dbReference>
<dbReference type="OrthoDB" id="6260769at2759"/>
<evidence type="ECO:0000313" key="1">
    <source>
        <dbReference type="EMBL" id="VEL12273.1"/>
    </source>
</evidence>
<reference evidence="1" key="1">
    <citation type="submission" date="2018-11" db="EMBL/GenBank/DDBJ databases">
        <authorList>
            <consortium name="Pathogen Informatics"/>
        </authorList>
    </citation>
    <scope>NUCLEOTIDE SEQUENCE</scope>
</reference>
<dbReference type="AlphaFoldDB" id="A0A448WI45"/>
<evidence type="ECO:0000313" key="2">
    <source>
        <dbReference type="Proteomes" id="UP000784294"/>
    </source>
</evidence>
<protein>
    <submittedName>
        <fullName evidence="1">Uncharacterized protein</fullName>
    </submittedName>
</protein>
<proteinExistence type="predicted"/>
<accession>A0A448WI45</accession>
<gene>
    <name evidence="1" type="ORF">PXEA_LOCUS5713</name>
</gene>
<sequence length="53" mass="6118">MVLLIFFCRRRGIRYSSAYETNETRGVGTGDTADMALRQKQNGHPDIRPELYI</sequence>
<organism evidence="1 2">
    <name type="scientific">Protopolystoma xenopodis</name>
    <dbReference type="NCBI Taxonomy" id="117903"/>
    <lineage>
        <taxon>Eukaryota</taxon>
        <taxon>Metazoa</taxon>
        <taxon>Spiralia</taxon>
        <taxon>Lophotrochozoa</taxon>
        <taxon>Platyhelminthes</taxon>
        <taxon>Monogenea</taxon>
        <taxon>Polyopisthocotylea</taxon>
        <taxon>Polystomatidea</taxon>
        <taxon>Polystomatidae</taxon>
        <taxon>Protopolystoma</taxon>
    </lineage>
</organism>